<evidence type="ECO:0000313" key="8">
    <source>
        <dbReference type="EMBL" id="MBW0508412.1"/>
    </source>
</evidence>
<keyword evidence="4 6" id="KW-0472">Membrane</keyword>
<keyword evidence="2 6" id="KW-0812">Transmembrane</keyword>
<feature type="domain" description="Cation efflux protein transmembrane" evidence="7">
    <location>
        <begin position="396"/>
        <end position="560"/>
    </location>
</feature>
<dbReference type="GO" id="GO:0030003">
    <property type="term" value="P:intracellular monoatomic cation homeostasis"/>
    <property type="evidence" value="ECO:0007669"/>
    <property type="project" value="UniProtKB-ARBA"/>
</dbReference>
<gene>
    <name evidence="8" type="ORF">O181_048127</name>
</gene>
<feature type="compositionally biased region" description="Basic and acidic residues" evidence="5">
    <location>
        <begin position="736"/>
        <end position="751"/>
    </location>
</feature>
<accession>A0A9Q3DZ89</accession>
<evidence type="ECO:0000256" key="1">
    <source>
        <dbReference type="ARBA" id="ARBA00004141"/>
    </source>
</evidence>
<feature type="compositionally biased region" description="Basic and acidic residues" evidence="5">
    <location>
        <begin position="667"/>
        <end position="697"/>
    </location>
</feature>
<dbReference type="OrthoDB" id="2503837at2759"/>
<feature type="region of interest" description="Disordered" evidence="5">
    <location>
        <begin position="97"/>
        <end position="133"/>
    </location>
</feature>
<evidence type="ECO:0000313" key="9">
    <source>
        <dbReference type="Proteomes" id="UP000765509"/>
    </source>
</evidence>
<feature type="compositionally biased region" description="Basic residues" evidence="5">
    <location>
        <begin position="118"/>
        <end position="131"/>
    </location>
</feature>
<protein>
    <recommendedName>
        <fullName evidence="7">Cation efflux protein transmembrane domain-containing protein</fullName>
    </recommendedName>
</protein>
<evidence type="ECO:0000259" key="7">
    <source>
        <dbReference type="Pfam" id="PF01545"/>
    </source>
</evidence>
<feature type="transmembrane region" description="Helical" evidence="6">
    <location>
        <begin position="536"/>
        <end position="560"/>
    </location>
</feature>
<comment type="caution">
    <text evidence="8">The sequence shown here is derived from an EMBL/GenBank/DDBJ whole genome shotgun (WGS) entry which is preliminary data.</text>
</comment>
<dbReference type="GO" id="GO:0008324">
    <property type="term" value="F:monoatomic cation transmembrane transporter activity"/>
    <property type="evidence" value="ECO:0007669"/>
    <property type="project" value="InterPro"/>
</dbReference>
<dbReference type="InterPro" id="IPR058533">
    <property type="entry name" value="Cation_efflux_TM"/>
</dbReference>
<feature type="region of interest" description="Disordered" evidence="5">
    <location>
        <begin position="184"/>
        <end position="224"/>
    </location>
</feature>
<organism evidence="8 9">
    <name type="scientific">Austropuccinia psidii MF-1</name>
    <dbReference type="NCBI Taxonomy" id="1389203"/>
    <lineage>
        <taxon>Eukaryota</taxon>
        <taxon>Fungi</taxon>
        <taxon>Dikarya</taxon>
        <taxon>Basidiomycota</taxon>
        <taxon>Pucciniomycotina</taxon>
        <taxon>Pucciniomycetes</taxon>
        <taxon>Pucciniales</taxon>
        <taxon>Sphaerophragmiaceae</taxon>
        <taxon>Austropuccinia</taxon>
    </lineage>
</organism>
<dbReference type="Proteomes" id="UP000765509">
    <property type="component" value="Unassembled WGS sequence"/>
</dbReference>
<reference evidence="8" key="1">
    <citation type="submission" date="2021-03" db="EMBL/GenBank/DDBJ databases">
        <title>Draft genome sequence of rust myrtle Austropuccinia psidii MF-1, a brazilian biotype.</title>
        <authorList>
            <person name="Quecine M.C."/>
            <person name="Pachon D.M.R."/>
            <person name="Bonatelli M.L."/>
            <person name="Correr F.H."/>
            <person name="Franceschini L.M."/>
            <person name="Leite T.F."/>
            <person name="Margarido G.R.A."/>
            <person name="Almeida C.A."/>
            <person name="Ferrarezi J.A."/>
            <person name="Labate C.A."/>
        </authorList>
    </citation>
    <scope>NUCLEOTIDE SEQUENCE</scope>
    <source>
        <strain evidence="8">MF-1</strain>
    </source>
</reference>
<comment type="subcellular location">
    <subcellularLocation>
        <location evidence="1">Membrane</location>
        <topology evidence="1">Multi-pass membrane protein</topology>
    </subcellularLocation>
</comment>
<feature type="compositionally biased region" description="Basic and acidic residues" evidence="5">
    <location>
        <begin position="706"/>
        <end position="727"/>
    </location>
</feature>
<evidence type="ECO:0000256" key="3">
    <source>
        <dbReference type="ARBA" id="ARBA00022989"/>
    </source>
</evidence>
<feature type="region of interest" description="Disordered" evidence="5">
    <location>
        <begin position="51"/>
        <end position="73"/>
    </location>
</feature>
<proteinExistence type="predicted"/>
<feature type="transmembrane region" description="Helical" evidence="6">
    <location>
        <begin position="506"/>
        <end position="524"/>
    </location>
</feature>
<sequence>MKNSNSLKKNISNSSIQSLLINPTTPTSPIFQTRKLTSRSKTILHSNQNIQNQDDQDGLGHGHGDDGHDHVQGQDEVQGRFHDEDRDEDEDVFNQKLESFTFPKMANTNSVTSSHRSQTLHHHRTHSRIHSRNLSIFFPRPSSETAAAFSTVLNQSHVNNDQVMEIPPAKLTVWSLENQAKPFHQTHLDDTPNQRKNSHLVSKPQSPSHPQPHPQPQTRRGHHHRHTLSHNFFPFLAEPPPSATQSSFSPLPSASTFYSPSTPSSILINPTSPNHPSAVPKPVPKTHLISKDSLPSDSYLKSKLAYLPMWLRLPVAILSHATPLTQFKLLISILIVCSGTSILIKGQAMDCLSLTALGYLVIFDALGIFYRIWIEGEADGMERVWEAIGSQPNSSNVRFPFGKARLNTLGQFSLAIYLMFTAVYVSKEAIEHLLISHSSLSPEMASIGHIGHTGHHHSVIHLPITLMSITGSMILFSALVTKNHVGLENVLSPSKQNSKQIKINRFVGLSLGFGLLIGFCSFILPSNQLHKVDRLIALIQVFVIGQVAWSVLTITGKVLLQTAPSKSNCKGLAELNQRIKQLQEEGDRSMTNVVYVEPVKVWELTASAGDLIGNIIVHVREETSDQDLIRLTEGIRKLLKGVGREFSVEIIRGMEEKVRLNKNSGCSHDHSHQDHSHHNHSHQDHSHHNHSHQDHSHHDHSHHGHSHDDHSHDYSHHDHSHQDNSHHDRSHHGHSHHDDSHDRHPRHDQSE</sequence>
<feature type="region of interest" description="Disordered" evidence="5">
    <location>
        <begin position="661"/>
        <end position="751"/>
    </location>
</feature>
<name>A0A9Q3DZ89_9BASI</name>
<evidence type="ECO:0000256" key="6">
    <source>
        <dbReference type="SAM" id="Phobius"/>
    </source>
</evidence>
<evidence type="ECO:0000256" key="5">
    <source>
        <dbReference type="SAM" id="MobiDB-lite"/>
    </source>
</evidence>
<dbReference type="SUPFAM" id="SSF161111">
    <property type="entry name" value="Cation efflux protein transmembrane domain-like"/>
    <property type="match status" value="1"/>
</dbReference>
<dbReference type="EMBL" id="AVOT02020308">
    <property type="protein sequence ID" value="MBW0508412.1"/>
    <property type="molecule type" value="Genomic_DNA"/>
</dbReference>
<dbReference type="GO" id="GO:0098771">
    <property type="term" value="P:inorganic ion homeostasis"/>
    <property type="evidence" value="ECO:0007669"/>
    <property type="project" value="UniProtKB-ARBA"/>
</dbReference>
<feature type="transmembrane region" description="Helical" evidence="6">
    <location>
        <begin position="327"/>
        <end position="344"/>
    </location>
</feature>
<keyword evidence="9" id="KW-1185">Reference proteome</keyword>
<dbReference type="Pfam" id="PF01545">
    <property type="entry name" value="Cation_efflux"/>
    <property type="match status" value="1"/>
</dbReference>
<dbReference type="AlphaFoldDB" id="A0A9Q3DZ89"/>
<dbReference type="Gene3D" id="1.20.1510.10">
    <property type="entry name" value="Cation efflux protein transmembrane domain"/>
    <property type="match status" value="1"/>
</dbReference>
<feature type="compositionally biased region" description="Basic and acidic residues" evidence="5">
    <location>
        <begin position="58"/>
        <end position="73"/>
    </location>
</feature>
<dbReference type="GO" id="GO:0016020">
    <property type="term" value="C:membrane"/>
    <property type="evidence" value="ECO:0007669"/>
    <property type="project" value="UniProtKB-SubCell"/>
</dbReference>
<feature type="transmembrane region" description="Helical" evidence="6">
    <location>
        <begin position="351"/>
        <end position="373"/>
    </location>
</feature>
<dbReference type="InterPro" id="IPR027469">
    <property type="entry name" value="Cation_efflux_TMD_sf"/>
</dbReference>
<evidence type="ECO:0000256" key="4">
    <source>
        <dbReference type="ARBA" id="ARBA00023136"/>
    </source>
</evidence>
<evidence type="ECO:0000256" key="2">
    <source>
        <dbReference type="ARBA" id="ARBA00022692"/>
    </source>
</evidence>
<feature type="compositionally biased region" description="Polar residues" evidence="5">
    <location>
        <begin position="106"/>
        <end position="117"/>
    </location>
</feature>
<keyword evidence="3 6" id="KW-1133">Transmembrane helix</keyword>